<dbReference type="Proteomes" id="UP000051952">
    <property type="component" value="Unassembled WGS sequence"/>
</dbReference>
<gene>
    <name evidence="1" type="ORF">BSAL_72215</name>
</gene>
<reference evidence="2" key="1">
    <citation type="submission" date="2015-09" db="EMBL/GenBank/DDBJ databases">
        <authorList>
            <consortium name="Pathogen Informatics"/>
        </authorList>
    </citation>
    <scope>NUCLEOTIDE SEQUENCE [LARGE SCALE GENOMIC DNA]</scope>
    <source>
        <strain evidence="2">Lake Konstanz</strain>
    </source>
</reference>
<evidence type="ECO:0000313" key="1">
    <source>
        <dbReference type="EMBL" id="CUG06281.1"/>
    </source>
</evidence>
<proteinExistence type="predicted"/>
<dbReference type="EMBL" id="CYKH01000574">
    <property type="protein sequence ID" value="CUG06281.1"/>
    <property type="molecule type" value="Genomic_DNA"/>
</dbReference>
<accession>A0A0S4J0D6</accession>
<evidence type="ECO:0000313" key="2">
    <source>
        <dbReference type="Proteomes" id="UP000051952"/>
    </source>
</evidence>
<sequence length="714" mass="80720">MPAECTSYYALPLEILKDCIKRTQKDYNMERVQLNSVRQKFDQLRTGKEFGKVARDAQNAGVIAVIRADGKQWISLTTVEHDEAIEAVELVPHEEENEICVLWSLRRIGQLSDFFTSEYQARLHSALTAAFGNNGVDPIIRLHVYADTTKLTVPDANFPRPVPNDGYTLTSGEVIFHCERPEEIAAHLANHSISPTLALWNTEAPIITVSDDDAFGSLVTDALKAGGSKCPHYHFNVSMECMRKHPDDRSLPMPAECTSFYGPLTILRDCIKRTQKTNDNMECVPLDSVRQLFDQLGTGEEFENVARDAEDSGAIAVTRADANEWFSLTAVKWVERGDNVPADVRTFLHDDRRTRELRQLVAYAEKNCDSITKRAHEMEEAHDAQLAERRRASLAAERIAKKKASEHSRGERLPIEREVTVLVLSASQPIEHETWSVSLRFGPKFDCYEQLNAFRLDPDEPSLQVSTITERRGNWKCMTIQPFGSKNDAKEFSRAHFATLGVSLKIEKTKHRPLEILKDCIKRAQTKDNAESVHLHDVRQLFSRLVSEEEFENVVRDAQNAGVIAVIRVDGNEWISLTAVEHNDGFPASQERGDAHAPIEAESVTVRFNPEKICVPPQLSLSQSVGIELWSVMVRFNSSFEFYDELSVFRLDTDERSLQVSTKSERRGNWLCMTIQPFGSMDDAEEFFSARLAALKVKPKYEKAKQIVPSQSPI</sequence>
<keyword evidence="2" id="KW-1185">Reference proteome</keyword>
<name>A0A0S4J0D6_BODSA</name>
<dbReference type="VEuPathDB" id="TriTrypDB:BSAL_72215"/>
<dbReference type="AlphaFoldDB" id="A0A0S4J0D6"/>
<protein>
    <submittedName>
        <fullName evidence="1">Uncharacterized protein</fullName>
    </submittedName>
</protein>
<organism evidence="1 2">
    <name type="scientific">Bodo saltans</name>
    <name type="common">Flagellated protozoan</name>
    <dbReference type="NCBI Taxonomy" id="75058"/>
    <lineage>
        <taxon>Eukaryota</taxon>
        <taxon>Discoba</taxon>
        <taxon>Euglenozoa</taxon>
        <taxon>Kinetoplastea</taxon>
        <taxon>Metakinetoplastina</taxon>
        <taxon>Eubodonida</taxon>
        <taxon>Bodonidae</taxon>
        <taxon>Bodo</taxon>
    </lineage>
</organism>